<keyword evidence="9 12" id="KW-1133">Transmembrane helix</keyword>
<accession>A0A2K8UAC3</accession>
<keyword evidence="6 12" id="KW-0812">Transmembrane</keyword>
<evidence type="ECO:0000256" key="10">
    <source>
        <dbReference type="ARBA" id="ARBA00023004"/>
    </source>
</evidence>
<dbReference type="GO" id="GO:0022904">
    <property type="term" value="P:respiratory electron transport chain"/>
    <property type="evidence" value="ECO:0007669"/>
    <property type="project" value="InterPro"/>
</dbReference>
<dbReference type="AlphaFoldDB" id="A0A2K8UAC3"/>
<dbReference type="KEGG" id="tsy:THSYN_17285"/>
<keyword evidence="15" id="KW-1185">Reference proteome</keyword>
<proteinExistence type="inferred from homology"/>
<protein>
    <submittedName>
        <fullName evidence="14">Cytochrome B</fullName>
    </submittedName>
</protein>
<feature type="transmembrane region" description="Helical" evidence="12">
    <location>
        <begin position="49"/>
        <end position="70"/>
    </location>
</feature>
<evidence type="ECO:0000256" key="11">
    <source>
        <dbReference type="ARBA" id="ARBA00023136"/>
    </source>
</evidence>
<comment type="subcellular location">
    <subcellularLocation>
        <location evidence="1">Cell membrane</location>
        <topology evidence="1">Multi-pass membrane protein</topology>
    </subcellularLocation>
</comment>
<feature type="transmembrane region" description="Helical" evidence="12">
    <location>
        <begin position="117"/>
        <end position="140"/>
    </location>
</feature>
<dbReference type="RefSeq" id="WP_100920250.1">
    <property type="nucleotide sequence ID" value="NZ_CP020370.1"/>
</dbReference>
<dbReference type="PANTHER" id="PTHR30485:SF1">
    <property type="entry name" value="CYTOCHROME YDHU-RELATED"/>
    <property type="match status" value="1"/>
</dbReference>
<keyword evidence="8" id="KW-0249">Electron transport</keyword>
<dbReference type="SUPFAM" id="SSF81342">
    <property type="entry name" value="Transmembrane di-heme cytochromes"/>
    <property type="match status" value="1"/>
</dbReference>
<evidence type="ECO:0000256" key="7">
    <source>
        <dbReference type="ARBA" id="ARBA00022723"/>
    </source>
</evidence>
<comment type="similarity">
    <text evidence="2">Belongs to the HupC/HyaC/HydC family.</text>
</comment>
<gene>
    <name evidence="14" type="ORF">THSYN_17285</name>
</gene>
<keyword evidence="11 12" id="KW-0472">Membrane</keyword>
<evidence type="ECO:0000256" key="12">
    <source>
        <dbReference type="SAM" id="Phobius"/>
    </source>
</evidence>
<dbReference type="GO" id="GO:0020037">
    <property type="term" value="F:heme binding"/>
    <property type="evidence" value="ECO:0007669"/>
    <property type="project" value="TreeGrafter"/>
</dbReference>
<evidence type="ECO:0000256" key="2">
    <source>
        <dbReference type="ARBA" id="ARBA00008622"/>
    </source>
</evidence>
<reference evidence="14 15" key="1">
    <citation type="submission" date="2017-03" db="EMBL/GenBank/DDBJ databases">
        <title>Complete genome sequence of Candidatus 'Thiodictyon syntrophicum' sp. nov. strain Cad16T, a photolithoautotroph purple sulfur bacterium isolated from an alpine meromictic lake.</title>
        <authorList>
            <person name="Luedin S.M."/>
            <person name="Pothier J.F."/>
            <person name="Danza F."/>
            <person name="Storelli N."/>
            <person name="Wittwer M."/>
            <person name="Tonolla M."/>
        </authorList>
    </citation>
    <scope>NUCLEOTIDE SEQUENCE [LARGE SCALE GENOMIC DNA]</scope>
    <source>
        <strain evidence="14 15">Cad16T</strain>
    </source>
</reference>
<evidence type="ECO:0000256" key="1">
    <source>
        <dbReference type="ARBA" id="ARBA00004651"/>
    </source>
</evidence>
<evidence type="ECO:0000256" key="8">
    <source>
        <dbReference type="ARBA" id="ARBA00022982"/>
    </source>
</evidence>
<evidence type="ECO:0000313" key="15">
    <source>
        <dbReference type="Proteomes" id="UP000232638"/>
    </source>
</evidence>
<dbReference type="InterPro" id="IPR051542">
    <property type="entry name" value="Hydrogenase_cytochrome"/>
</dbReference>
<feature type="transmembrane region" description="Helical" evidence="12">
    <location>
        <begin position="15"/>
        <end position="37"/>
    </location>
</feature>
<evidence type="ECO:0000259" key="13">
    <source>
        <dbReference type="Pfam" id="PF01292"/>
    </source>
</evidence>
<dbReference type="GO" id="GO:0005506">
    <property type="term" value="F:iron ion binding"/>
    <property type="evidence" value="ECO:0007669"/>
    <property type="project" value="InterPro"/>
</dbReference>
<dbReference type="InterPro" id="IPR000516">
    <property type="entry name" value="Ni-dep_Hydgase_cyt-B"/>
</dbReference>
<feature type="transmembrane region" description="Helical" evidence="12">
    <location>
        <begin position="152"/>
        <end position="176"/>
    </location>
</feature>
<keyword evidence="7" id="KW-0479">Metal-binding</keyword>
<dbReference type="Proteomes" id="UP000232638">
    <property type="component" value="Chromosome"/>
</dbReference>
<keyword evidence="5" id="KW-0349">Heme</keyword>
<dbReference type="GO" id="GO:0005886">
    <property type="term" value="C:plasma membrane"/>
    <property type="evidence" value="ECO:0007669"/>
    <property type="project" value="UniProtKB-SubCell"/>
</dbReference>
<dbReference type="OrthoDB" id="1117555at2"/>
<dbReference type="GO" id="GO:0009055">
    <property type="term" value="F:electron transfer activity"/>
    <property type="evidence" value="ECO:0007669"/>
    <property type="project" value="InterPro"/>
</dbReference>
<dbReference type="EMBL" id="CP020370">
    <property type="protein sequence ID" value="AUB82524.1"/>
    <property type="molecule type" value="Genomic_DNA"/>
</dbReference>
<feature type="domain" description="Cytochrome b561 bacterial/Ni-hydrogenase" evidence="13">
    <location>
        <begin position="9"/>
        <end position="194"/>
    </location>
</feature>
<dbReference type="InterPro" id="IPR011577">
    <property type="entry name" value="Cyt_b561_bac/Ni-Hgenase"/>
</dbReference>
<feature type="transmembrane region" description="Helical" evidence="12">
    <location>
        <begin position="76"/>
        <end position="96"/>
    </location>
</feature>
<evidence type="ECO:0000256" key="9">
    <source>
        <dbReference type="ARBA" id="ARBA00022989"/>
    </source>
</evidence>
<name>A0A2K8UAC3_9GAMM</name>
<dbReference type="PRINTS" id="PR00161">
    <property type="entry name" value="NIHGNASECYTB"/>
</dbReference>
<evidence type="ECO:0000313" key="14">
    <source>
        <dbReference type="EMBL" id="AUB82524.1"/>
    </source>
</evidence>
<keyword evidence="3" id="KW-0813">Transport</keyword>
<dbReference type="PANTHER" id="PTHR30485">
    <property type="entry name" value="NI/FE-HYDROGENASE 1 B-TYPE CYTOCHROME SUBUNIT"/>
    <property type="match status" value="1"/>
</dbReference>
<organism evidence="14 15">
    <name type="scientific">Candidatus Thiodictyon syntrophicum</name>
    <dbReference type="NCBI Taxonomy" id="1166950"/>
    <lineage>
        <taxon>Bacteria</taxon>
        <taxon>Pseudomonadati</taxon>
        <taxon>Pseudomonadota</taxon>
        <taxon>Gammaproteobacteria</taxon>
        <taxon>Chromatiales</taxon>
        <taxon>Chromatiaceae</taxon>
        <taxon>Thiodictyon</taxon>
    </lineage>
</organism>
<evidence type="ECO:0000256" key="6">
    <source>
        <dbReference type="ARBA" id="ARBA00022692"/>
    </source>
</evidence>
<keyword evidence="10" id="KW-0408">Iron</keyword>
<dbReference type="Gene3D" id="1.20.950.20">
    <property type="entry name" value="Transmembrane di-heme cytochromes, Chain C"/>
    <property type="match status" value="1"/>
</dbReference>
<keyword evidence="4" id="KW-1003">Cell membrane</keyword>
<evidence type="ECO:0000256" key="4">
    <source>
        <dbReference type="ARBA" id="ARBA00022475"/>
    </source>
</evidence>
<sequence length="217" mass="24920">MSTREVLIYSHFERFWHWTQMALIVTMLITGFAIHGLHDWISFDRAVTLHTLAALALLGLWVLATFWLFTTGNWKHYLPTARGLGQVVRFYSYGIFLGERHPYRKAFWRKHNPLQAIAYLALKGVLFPLIWASGIAYLLYFAWGDNPGAAAWLQWVALVHTATAYAILAFVVMHVYMLTIGGSFAHHVKPMLTGFDKVELSPEEEAYLIQDEPSHIR</sequence>
<evidence type="ECO:0000256" key="5">
    <source>
        <dbReference type="ARBA" id="ARBA00022617"/>
    </source>
</evidence>
<evidence type="ECO:0000256" key="3">
    <source>
        <dbReference type="ARBA" id="ARBA00022448"/>
    </source>
</evidence>
<dbReference type="InterPro" id="IPR016174">
    <property type="entry name" value="Di-haem_cyt_TM"/>
</dbReference>
<dbReference type="Pfam" id="PF01292">
    <property type="entry name" value="Ni_hydr_CYTB"/>
    <property type="match status" value="1"/>
</dbReference>